<evidence type="ECO:0000313" key="4">
    <source>
        <dbReference type="Proteomes" id="UP001150941"/>
    </source>
</evidence>
<dbReference type="EMBL" id="JAPQKS010000006">
    <property type="protein sequence ID" value="KAJ5223391.1"/>
    <property type="molecule type" value="Genomic_DNA"/>
</dbReference>
<dbReference type="GeneID" id="83204532"/>
<reference evidence="3" key="1">
    <citation type="submission" date="2022-11" db="EMBL/GenBank/DDBJ databases">
        <authorList>
            <person name="Petersen C."/>
        </authorList>
    </citation>
    <scope>NUCLEOTIDE SEQUENCE</scope>
    <source>
        <strain evidence="3">IBT 19713</strain>
    </source>
</reference>
<dbReference type="Proteomes" id="UP001150941">
    <property type="component" value="Unassembled WGS sequence"/>
</dbReference>
<evidence type="ECO:0000313" key="3">
    <source>
        <dbReference type="EMBL" id="KAJ5223391.1"/>
    </source>
</evidence>
<dbReference type="PANTHER" id="PTHR43662">
    <property type="match status" value="1"/>
</dbReference>
<feature type="chain" id="PRO_5040868786" description="DUF1996 domain-containing protein" evidence="1">
    <location>
        <begin position="24"/>
        <end position="530"/>
    </location>
</feature>
<keyword evidence="1" id="KW-0732">Signal</keyword>
<dbReference type="Pfam" id="PF09362">
    <property type="entry name" value="DUF1996"/>
    <property type="match status" value="1"/>
</dbReference>
<dbReference type="InterPro" id="IPR018535">
    <property type="entry name" value="DUF1996"/>
</dbReference>
<keyword evidence="4" id="KW-1185">Reference proteome</keyword>
<dbReference type="RefSeq" id="XP_058327574.1">
    <property type="nucleotide sequence ID" value="XM_058477229.1"/>
</dbReference>
<comment type="caution">
    <text evidence="3">The sequence shown here is derived from an EMBL/GenBank/DDBJ whole genome shotgun (WGS) entry which is preliminary data.</text>
</comment>
<organism evidence="3 4">
    <name type="scientific">Penicillium chermesinum</name>
    <dbReference type="NCBI Taxonomy" id="63820"/>
    <lineage>
        <taxon>Eukaryota</taxon>
        <taxon>Fungi</taxon>
        <taxon>Dikarya</taxon>
        <taxon>Ascomycota</taxon>
        <taxon>Pezizomycotina</taxon>
        <taxon>Eurotiomycetes</taxon>
        <taxon>Eurotiomycetidae</taxon>
        <taxon>Eurotiales</taxon>
        <taxon>Aspergillaceae</taxon>
        <taxon>Penicillium</taxon>
    </lineage>
</organism>
<evidence type="ECO:0000256" key="1">
    <source>
        <dbReference type="SAM" id="SignalP"/>
    </source>
</evidence>
<dbReference type="AlphaFoldDB" id="A0A9W9NP38"/>
<dbReference type="PANTHER" id="PTHR43662:SF7">
    <property type="entry name" value="DUF1996 DOMAIN-CONTAINING PROTEIN"/>
    <property type="match status" value="1"/>
</dbReference>
<dbReference type="OrthoDB" id="74764at2759"/>
<reference evidence="3" key="2">
    <citation type="journal article" date="2023" name="IMA Fungus">
        <title>Comparative genomic study of the Penicillium genus elucidates a diverse pangenome and 15 lateral gene transfer events.</title>
        <authorList>
            <person name="Petersen C."/>
            <person name="Sorensen T."/>
            <person name="Nielsen M.R."/>
            <person name="Sondergaard T.E."/>
            <person name="Sorensen J.L."/>
            <person name="Fitzpatrick D.A."/>
            <person name="Frisvad J.C."/>
            <person name="Nielsen K.L."/>
        </authorList>
    </citation>
    <scope>NUCLEOTIDE SEQUENCE</scope>
    <source>
        <strain evidence="3">IBT 19713</strain>
    </source>
</reference>
<gene>
    <name evidence="3" type="ORF">N7468_007933</name>
</gene>
<proteinExistence type="predicted"/>
<sequence>MQDISLKTTFLACLSLLPALTDAFWRLPCRGRNAIGRLDPIIDPGQISSHVHTVHGGGSFSIDATPESLAASSCTSCGVLQDKSAYWTPALYFMHTNGSAELVDEVGGMLAYYLLYGENVTAFPNGFRMVAGDPFQRNFTWPIPDPPKSSWTGAQISQAALRQKAVGFNCLNYAAPPEGSLQRHFLPNKAYLDEHCTDGIRMELMFPSCWNGKDVDSEDHKSHVAYPDLVMTGTCPEGYETQLVSLFYETIWDTYAFKDADGYFALSNGDPTGFGYHGDFMFGWEDGILQQAVDTCTSPTGIVNDCEIFNVQSEWDQNQCFSELPAQIRHENVEMHPDGLPGGMPISWGPAYAKGAHGGGSSPPAASLSLVPSLSIPSISIPGITLPTLSMGLGIDMGDIGATGNAKAAFANPDKTETTLATMTSTSTSTSSLNPTPATTTRVEVDPITEDLVIWEADVVVSVDADGVPFATTTGAARIISTSTMEATETTTVVSTIEQEPSAPEKRDDFAGHMRRHIHHHGRLHKRGVY</sequence>
<feature type="signal peptide" evidence="1">
    <location>
        <begin position="1"/>
        <end position="23"/>
    </location>
</feature>
<evidence type="ECO:0000259" key="2">
    <source>
        <dbReference type="Pfam" id="PF09362"/>
    </source>
</evidence>
<name>A0A9W9NP38_9EURO</name>
<accession>A0A9W9NP38</accession>
<feature type="domain" description="DUF1996" evidence="2">
    <location>
        <begin position="39"/>
        <end position="284"/>
    </location>
</feature>
<protein>
    <recommendedName>
        <fullName evidence="2">DUF1996 domain-containing protein</fullName>
    </recommendedName>
</protein>